<gene>
    <name evidence="1" type="ORF">SAMN04488508_102556</name>
</gene>
<keyword evidence="2" id="KW-1185">Reference proteome</keyword>
<dbReference type="RefSeq" id="WP_139241925.1">
    <property type="nucleotide sequence ID" value="NZ_FQYP01000002.1"/>
</dbReference>
<accession>A0A1M6DD22</accession>
<name>A0A1M6DD22_9FLAO</name>
<dbReference type="Proteomes" id="UP000184432">
    <property type="component" value="Unassembled WGS sequence"/>
</dbReference>
<reference evidence="2" key="1">
    <citation type="submission" date="2016-11" db="EMBL/GenBank/DDBJ databases">
        <authorList>
            <person name="Varghese N."/>
            <person name="Submissions S."/>
        </authorList>
    </citation>
    <scope>NUCLEOTIDE SEQUENCE [LARGE SCALE GENOMIC DNA]</scope>
    <source>
        <strain evidence="2">DSM 22623</strain>
    </source>
</reference>
<sequence length="211" mass="24646">MMLFFSCNKENDNQEYTTQIDELMNSYKRENPLPNIELLGINCDDVNGILTEIFNADQEIRNNGNGSFVEIDRQNLQKFVSMVESCGFPSKKDILTENAKEGIFLVLQHAPATYKAHYYKNFKNLVDLGVVEKARLAYYQDKFLLWIKYPQIYGTQIQNGHLYPVVNPDKINERRNKMGLGRIEEYVKRYSLNFDQEVRLFAKDTLFDSAK</sequence>
<dbReference type="EMBL" id="FQYP01000002">
    <property type="protein sequence ID" value="SHI71184.1"/>
    <property type="molecule type" value="Genomic_DNA"/>
</dbReference>
<dbReference type="OrthoDB" id="1164858at2"/>
<evidence type="ECO:0000313" key="1">
    <source>
        <dbReference type="EMBL" id="SHI71184.1"/>
    </source>
</evidence>
<dbReference type="Pfam" id="PF20329">
    <property type="entry name" value="DUF6624"/>
    <property type="match status" value="1"/>
</dbReference>
<organism evidence="1 2">
    <name type="scientific">Aquimarina spongiae</name>
    <dbReference type="NCBI Taxonomy" id="570521"/>
    <lineage>
        <taxon>Bacteria</taxon>
        <taxon>Pseudomonadati</taxon>
        <taxon>Bacteroidota</taxon>
        <taxon>Flavobacteriia</taxon>
        <taxon>Flavobacteriales</taxon>
        <taxon>Flavobacteriaceae</taxon>
        <taxon>Aquimarina</taxon>
    </lineage>
</organism>
<protein>
    <submittedName>
        <fullName evidence="1">Uncharacterized protein</fullName>
    </submittedName>
</protein>
<proteinExistence type="predicted"/>
<dbReference type="STRING" id="570521.SAMN04488508_102556"/>
<dbReference type="AlphaFoldDB" id="A0A1M6DD22"/>
<evidence type="ECO:0000313" key="2">
    <source>
        <dbReference type="Proteomes" id="UP000184432"/>
    </source>
</evidence>
<dbReference type="InterPro" id="IPR046732">
    <property type="entry name" value="DUF6624"/>
</dbReference>